<dbReference type="Proteomes" id="UP000008912">
    <property type="component" value="Unassembled WGS sequence"/>
</dbReference>
<keyword evidence="2 5" id="KW-0812">Transmembrane</keyword>
<accession>A0A7N5JEX9</accession>
<dbReference type="PANTHER" id="PTHR13439:SF15">
    <property type="entry name" value="CERAMIDE SYNTHASE"/>
    <property type="match status" value="1"/>
</dbReference>
<dbReference type="PANTHER" id="PTHR13439">
    <property type="entry name" value="CT120 PROTEIN"/>
    <property type="match status" value="1"/>
</dbReference>
<comment type="subcellular location">
    <subcellularLocation>
        <location evidence="1">Membrane</location>
        <topology evidence="1">Multi-pass membrane protein</topology>
    </subcellularLocation>
</comment>
<feature type="domain" description="TLC" evidence="7">
    <location>
        <begin position="1"/>
        <end position="164"/>
    </location>
</feature>
<evidence type="ECO:0000313" key="9">
    <source>
        <dbReference type="Proteomes" id="UP000008912"/>
    </source>
</evidence>
<evidence type="ECO:0000313" key="8">
    <source>
        <dbReference type="Ensembl" id="ENSAMEP00000024375.1"/>
    </source>
</evidence>
<dbReference type="AlphaFoldDB" id="A0A7N5JEX9"/>
<evidence type="ECO:0000256" key="3">
    <source>
        <dbReference type="ARBA" id="ARBA00022989"/>
    </source>
</evidence>
<evidence type="ECO:0000256" key="1">
    <source>
        <dbReference type="ARBA" id="ARBA00004141"/>
    </source>
</evidence>
<evidence type="ECO:0000256" key="5">
    <source>
        <dbReference type="PROSITE-ProRule" id="PRU00205"/>
    </source>
</evidence>
<keyword evidence="9" id="KW-1185">Reference proteome</keyword>
<proteinExistence type="predicted"/>
<evidence type="ECO:0000259" key="7">
    <source>
        <dbReference type="PROSITE" id="PS50922"/>
    </source>
</evidence>
<name>A0A7N5JEX9_AILME</name>
<protein>
    <recommendedName>
        <fullName evidence="7">TLC domain-containing protein</fullName>
    </recommendedName>
</protein>
<dbReference type="Pfam" id="PF03798">
    <property type="entry name" value="TRAM_LAG1_CLN8"/>
    <property type="match status" value="1"/>
</dbReference>
<dbReference type="InterPro" id="IPR006634">
    <property type="entry name" value="TLC-dom"/>
</dbReference>
<dbReference type="InParanoid" id="A0A7N5JEX9"/>
<dbReference type="Ensembl" id="ENSAMET00000047407.1">
    <property type="protein sequence ID" value="ENSAMEP00000024375.1"/>
    <property type="gene ID" value="ENSAMEG00000028903.1"/>
</dbReference>
<dbReference type="InterPro" id="IPR050846">
    <property type="entry name" value="TLCD"/>
</dbReference>
<dbReference type="GO" id="GO:0005783">
    <property type="term" value="C:endoplasmic reticulum"/>
    <property type="evidence" value="ECO:0007669"/>
    <property type="project" value="TreeGrafter"/>
</dbReference>
<keyword evidence="4 5" id="KW-0472">Membrane</keyword>
<reference evidence="8" key="3">
    <citation type="submission" date="2025-09" db="UniProtKB">
        <authorList>
            <consortium name="Ensembl"/>
        </authorList>
    </citation>
    <scope>IDENTIFICATION</scope>
</reference>
<evidence type="ECO:0000256" key="4">
    <source>
        <dbReference type="ARBA" id="ARBA00023136"/>
    </source>
</evidence>
<reference evidence="8" key="2">
    <citation type="submission" date="2025-08" db="UniProtKB">
        <authorList>
            <consortium name="Ensembl"/>
        </authorList>
    </citation>
    <scope>IDENTIFICATION</scope>
</reference>
<reference evidence="8 9" key="1">
    <citation type="journal article" date="2010" name="Nature">
        <title>The sequence and de novo assembly of the giant panda genome.</title>
        <authorList>
            <person name="Li R."/>
            <person name="Fan W."/>
            <person name="Tian G."/>
            <person name="Zhu H."/>
            <person name="He L."/>
            <person name="Cai J."/>
            <person name="Huang Q."/>
            <person name="Cai Q."/>
            <person name="Li B."/>
            <person name="Bai Y."/>
            <person name="Zhang Z."/>
            <person name="Zhang Y."/>
            <person name="Wang W."/>
            <person name="Li J."/>
            <person name="Wei F."/>
            <person name="Li H."/>
            <person name="Jian M."/>
            <person name="Li J."/>
            <person name="Zhang Z."/>
            <person name="Nielsen R."/>
            <person name="Li D."/>
            <person name="Gu W."/>
            <person name="Yang Z."/>
            <person name="Xuan Z."/>
            <person name="Ryder O.A."/>
            <person name="Leung F.C."/>
            <person name="Zhou Y."/>
            <person name="Cao J."/>
            <person name="Sun X."/>
            <person name="Fu Y."/>
            <person name="Fang X."/>
            <person name="Guo X."/>
            <person name="Wang B."/>
            <person name="Hou R."/>
            <person name="Shen F."/>
            <person name="Mu B."/>
            <person name="Ni P."/>
            <person name="Lin R."/>
            <person name="Qian W."/>
            <person name="Wang G."/>
            <person name="Yu C."/>
            <person name="Nie W."/>
            <person name="Wang J."/>
            <person name="Wu Z."/>
            <person name="Liang H."/>
            <person name="Min J."/>
            <person name="Wu Q."/>
            <person name="Cheng S."/>
            <person name="Ruan J."/>
            <person name="Wang M."/>
            <person name="Shi Z."/>
            <person name="Wen M."/>
            <person name="Liu B."/>
            <person name="Ren X."/>
            <person name="Zheng H."/>
            <person name="Dong D."/>
            <person name="Cook K."/>
            <person name="Shan G."/>
            <person name="Zhang H."/>
            <person name="Kosiol C."/>
            <person name="Xie X."/>
            <person name="Lu Z."/>
            <person name="Zheng H."/>
            <person name="Li Y."/>
            <person name="Steiner C.C."/>
            <person name="Lam T.T."/>
            <person name="Lin S."/>
            <person name="Zhang Q."/>
            <person name="Li G."/>
            <person name="Tian J."/>
            <person name="Gong T."/>
            <person name="Liu H."/>
            <person name="Zhang D."/>
            <person name="Fang L."/>
            <person name="Ye C."/>
            <person name="Zhang J."/>
            <person name="Hu W."/>
            <person name="Xu A."/>
            <person name="Ren Y."/>
            <person name="Zhang G."/>
            <person name="Bruford M.W."/>
            <person name="Li Q."/>
            <person name="Ma L."/>
            <person name="Guo Y."/>
            <person name="An N."/>
            <person name="Hu Y."/>
            <person name="Zheng Y."/>
            <person name="Shi Y."/>
            <person name="Li Z."/>
            <person name="Liu Q."/>
            <person name="Chen Y."/>
            <person name="Zhao J."/>
            <person name="Qu N."/>
            <person name="Zhao S."/>
            <person name="Tian F."/>
            <person name="Wang X."/>
            <person name="Wang H."/>
            <person name="Xu L."/>
            <person name="Liu X."/>
            <person name="Vinar T."/>
            <person name="Wang Y."/>
            <person name="Lam T.W."/>
            <person name="Yiu S.M."/>
            <person name="Liu S."/>
            <person name="Zhang H."/>
            <person name="Li D."/>
            <person name="Huang Y."/>
            <person name="Wang X."/>
            <person name="Yang G."/>
            <person name="Jiang Z."/>
            <person name="Wang J."/>
            <person name="Qin N."/>
            <person name="Li L."/>
            <person name="Li J."/>
            <person name="Bolund L."/>
            <person name="Kristiansen K."/>
            <person name="Wong G.K."/>
            <person name="Olson M."/>
            <person name="Zhang X."/>
            <person name="Li S."/>
            <person name="Yang H."/>
            <person name="Wang J."/>
            <person name="Wang J."/>
        </authorList>
    </citation>
    <scope>NUCLEOTIDE SEQUENCE [LARGE SCALE GENOMIC DNA]</scope>
</reference>
<dbReference type="GO" id="GO:0046513">
    <property type="term" value="P:ceramide biosynthetic process"/>
    <property type="evidence" value="ECO:0007669"/>
    <property type="project" value="TreeGrafter"/>
</dbReference>
<keyword evidence="3 6" id="KW-1133">Transmembrane helix</keyword>
<organism evidence="8 9">
    <name type="scientific">Ailuropoda melanoleuca</name>
    <name type="common">Giant panda</name>
    <dbReference type="NCBI Taxonomy" id="9646"/>
    <lineage>
        <taxon>Eukaryota</taxon>
        <taxon>Metazoa</taxon>
        <taxon>Chordata</taxon>
        <taxon>Craniata</taxon>
        <taxon>Vertebrata</taxon>
        <taxon>Euteleostomi</taxon>
        <taxon>Mammalia</taxon>
        <taxon>Eutheria</taxon>
        <taxon>Laurasiatheria</taxon>
        <taxon>Carnivora</taxon>
        <taxon>Caniformia</taxon>
        <taxon>Ursidae</taxon>
        <taxon>Ailuropoda</taxon>
    </lineage>
</organism>
<dbReference type="GO" id="GO:0050291">
    <property type="term" value="F:sphingosine N-acyltransferase activity"/>
    <property type="evidence" value="ECO:0007669"/>
    <property type="project" value="TreeGrafter"/>
</dbReference>
<dbReference type="PROSITE" id="PS50922">
    <property type="entry name" value="TLC"/>
    <property type="match status" value="1"/>
</dbReference>
<dbReference type="GO" id="GO:0055088">
    <property type="term" value="P:lipid homeostasis"/>
    <property type="evidence" value="ECO:0007669"/>
    <property type="project" value="TreeGrafter"/>
</dbReference>
<evidence type="ECO:0000256" key="6">
    <source>
        <dbReference type="SAM" id="Phobius"/>
    </source>
</evidence>
<dbReference type="GO" id="GO:0016020">
    <property type="term" value="C:membrane"/>
    <property type="evidence" value="ECO:0007669"/>
    <property type="project" value="UniProtKB-SubCell"/>
</dbReference>
<dbReference type="GeneTree" id="ENSGT01000000214789"/>
<feature type="transmembrane region" description="Helical" evidence="6">
    <location>
        <begin position="77"/>
        <end position="98"/>
    </location>
</feature>
<sequence length="164" mass="18702">MASTVGYIISTSCKHIIDDQHWLTANYTQFAVPYFIYDIYAMFLCHWHRYQVKGHESRCVETQTLHTAIRAYLHKELLMVIHHLFMVLVCFPVSVLWRQGKGDFFLGCMLMAELSTPFVCLGKVLILYKHIAKRAQDGYPGTGLMALLPPPSAANGQAAFFFPL</sequence>
<evidence type="ECO:0000256" key="2">
    <source>
        <dbReference type="ARBA" id="ARBA00022692"/>
    </source>
</evidence>
<feature type="transmembrane region" description="Helical" evidence="6">
    <location>
        <begin position="104"/>
        <end position="126"/>
    </location>
</feature>